<protein>
    <submittedName>
        <fullName evidence="2">Alpha/beta hydrolase</fullName>
    </submittedName>
</protein>
<accession>A0ABT0UTG2</accession>
<gene>
    <name evidence="2" type="ORF">NBG84_19845</name>
</gene>
<organism evidence="2 3">
    <name type="scientific">Streptomyces albipurpureus</name>
    <dbReference type="NCBI Taxonomy" id="2897419"/>
    <lineage>
        <taxon>Bacteria</taxon>
        <taxon>Bacillati</taxon>
        <taxon>Actinomycetota</taxon>
        <taxon>Actinomycetes</taxon>
        <taxon>Kitasatosporales</taxon>
        <taxon>Streptomycetaceae</taxon>
        <taxon>Streptomyces</taxon>
    </lineage>
</organism>
<dbReference type="RefSeq" id="WP_250920863.1">
    <property type="nucleotide sequence ID" value="NZ_JAMQAW010000025.1"/>
</dbReference>
<keyword evidence="2" id="KW-0378">Hydrolase</keyword>
<feature type="domain" description="AB hydrolase-1" evidence="1">
    <location>
        <begin position="24"/>
        <end position="243"/>
    </location>
</feature>
<name>A0ABT0UTG2_9ACTN</name>
<dbReference type="EMBL" id="JAMQAW010000025">
    <property type="protein sequence ID" value="MCM2390521.1"/>
    <property type="molecule type" value="Genomic_DNA"/>
</dbReference>
<dbReference type="GO" id="GO:0016787">
    <property type="term" value="F:hydrolase activity"/>
    <property type="evidence" value="ECO:0007669"/>
    <property type="project" value="UniProtKB-KW"/>
</dbReference>
<reference evidence="2" key="1">
    <citation type="submission" date="2022-06" db="EMBL/GenBank/DDBJ databases">
        <title>Genome public.</title>
        <authorList>
            <person name="Sun Q."/>
        </authorList>
    </citation>
    <scope>NUCLEOTIDE SEQUENCE</scope>
    <source>
        <strain evidence="2">CWNU-1</strain>
    </source>
</reference>
<evidence type="ECO:0000313" key="2">
    <source>
        <dbReference type="EMBL" id="MCM2390521.1"/>
    </source>
</evidence>
<dbReference type="SUPFAM" id="SSF53474">
    <property type="entry name" value="alpha/beta-Hydrolases"/>
    <property type="match status" value="1"/>
</dbReference>
<dbReference type="InterPro" id="IPR000073">
    <property type="entry name" value="AB_hydrolase_1"/>
</dbReference>
<dbReference type="Pfam" id="PF00561">
    <property type="entry name" value="Abhydrolase_1"/>
    <property type="match status" value="1"/>
</dbReference>
<proteinExistence type="predicted"/>
<dbReference type="InterPro" id="IPR050471">
    <property type="entry name" value="AB_hydrolase"/>
</dbReference>
<dbReference type="InterPro" id="IPR029058">
    <property type="entry name" value="AB_hydrolase_fold"/>
</dbReference>
<dbReference type="PRINTS" id="PR00111">
    <property type="entry name" value="ABHYDROLASE"/>
</dbReference>
<dbReference type="PANTHER" id="PTHR43433:SF5">
    <property type="entry name" value="AB HYDROLASE-1 DOMAIN-CONTAINING PROTEIN"/>
    <property type="match status" value="1"/>
</dbReference>
<keyword evidence="3" id="KW-1185">Reference proteome</keyword>
<dbReference type="Gene3D" id="3.40.50.1820">
    <property type="entry name" value="alpha/beta hydrolase"/>
    <property type="match status" value="1"/>
</dbReference>
<evidence type="ECO:0000259" key="1">
    <source>
        <dbReference type="Pfam" id="PF00561"/>
    </source>
</evidence>
<dbReference type="PANTHER" id="PTHR43433">
    <property type="entry name" value="HYDROLASE, ALPHA/BETA FOLD FAMILY PROTEIN"/>
    <property type="match status" value="1"/>
</dbReference>
<comment type="caution">
    <text evidence="2">The sequence shown here is derived from an EMBL/GenBank/DDBJ whole genome shotgun (WGS) entry which is preliminary data.</text>
</comment>
<evidence type="ECO:0000313" key="3">
    <source>
        <dbReference type="Proteomes" id="UP001431429"/>
    </source>
</evidence>
<dbReference type="Proteomes" id="UP001431429">
    <property type="component" value="Unassembled WGS sequence"/>
</dbReference>
<sequence>MPYADHPDGSVHYEVEGTGPGLALVHGVGGSAEGAFGTVVKALARDRTVVRPNLSGSGGTTDGGGPLSLTQLAEQTVSAIDDAVDGPVDLLGFSLGGAVAATVAANHPGLVNRLILVGSWAYPDPRHRFYFETWAKLLSADLDLFRRFTTLTGFSPTAVNGWGHEGLAASLDNHAWPEPGISRQIEVALGIDIRGLLPSITAPTAVIGFSQDEMIPVEGSQQLHAGIPGSTLTEIEGQGHMDWIGDPDQMIALIRGILS</sequence>